<protein>
    <submittedName>
        <fullName evidence="1">Uncharacterized protein</fullName>
    </submittedName>
</protein>
<proteinExistence type="predicted"/>
<comment type="caution">
    <text evidence="1">The sequence shown here is derived from an EMBL/GenBank/DDBJ whole genome shotgun (WGS) entry which is preliminary data.</text>
</comment>
<accession>A0A3L9M2J3</accession>
<keyword evidence="2" id="KW-1185">Reference proteome</keyword>
<gene>
    <name evidence="1" type="ORF">EAH69_11800</name>
</gene>
<name>A0A3L9M2J3_9FLAO</name>
<evidence type="ECO:0000313" key="2">
    <source>
        <dbReference type="Proteomes" id="UP000275348"/>
    </source>
</evidence>
<evidence type="ECO:0000313" key="1">
    <source>
        <dbReference type="EMBL" id="RLZ07128.1"/>
    </source>
</evidence>
<organism evidence="1 2">
    <name type="scientific">Faecalibacter macacae</name>
    <dbReference type="NCBI Taxonomy" id="1859289"/>
    <lineage>
        <taxon>Bacteria</taxon>
        <taxon>Pseudomonadati</taxon>
        <taxon>Bacteroidota</taxon>
        <taxon>Flavobacteriia</taxon>
        <taxon>Flavobacteriales</taxon>
        <taxon>Weeksellaceae</taxon>
        <taxon>Faecalibacter</taxon>
    </lineage>
</organism>
<sequence length="185" mass="20715">MLRTVFRAVLLKSADSRMVGSLTRDMVKVIKTDTVSERGQCNVNNGDLSLLKGFDFNINGKLSTTLYAPYTTSLDRVDGEVVVDIPAFVPINMINAPSGTTHFKLKGEATVWLRYSKFLYHFFLDKKVINTSTGSAQAIKASILDGQSSFRYSKMFKSLPLVGKHFYVTLNGLTLVCELLCRFYF</sequence>
<dbReference type="EMBL" id="RDOJ01000019">
    <property type="protein sequence ID" value="RLZ07128.1"/>
    <property type="molecule type" value="Genomic_DNA"/>
</dbReference>
<dbReference type="AlphaFoldDB" id="A0A3L9M2J3"/>
<dbReference type="Proteomes" id="UP000275348">
    <property type="component" value="Unassembled WGS sequence"/>
</dbReference>
<reference evidence="1 2" key="1">
    <citation type="submission" date="2018-10" db="EMBL/GenBank/DDBJ databases">
        <authorList>
            <person name="Chen X."/>
        </authorList>
    </citation>
    <scope>NUCLEOTIDE SEQUENCE [LARGE SCALE GENOMIC DNA]</scope>
    <source>
        <strain evidence="1 2">YIM 102668</strain>
    </source>
</reference>
<dbReference type="OrthoDB" id="645138at2"/>